<feature type="region of interest" description="Disordered" evidence="10">
    <location>
        <begin position="606"/>
        <end position="668"/>
    </location>
</feature>
<feature type="region of interest" description="Disordered" evidence="10">
    <location>
        <begin position="802"/>
        <end position="959"/>
    </location>
</feature>
<dbReference type="SUPFAM" id="SSF49879">
    <property type="entry name" value="SMAD/FHA domain"/>
    <property type="match status" value="1"/>
</dbReference>
<comment type="caution">
    <text evidence="12">The sequence shown here is derived from an EMBL/GenBank/DDBJ whole genome shotgun (WGS) entry which is preliminary data.</text>
</comment>
<dbReference type="GO" id="GO:0008017">
    <property type="term" value="F:microtubule binding"/>
    <property type="evidence" value="ECO:0007669"/>
    <property type="project" value="InterPro"/>
</dbReference>
<evidence type="ECO:0000256" key="4">
    <source>
        <dbReference type="ARBA" id="ARBA00022741"/>
    </source>
</evidence>
<dbReference type="PANTHER" id="PTHR47117:SF8">
    <property type="entry name" value="KINESIN FAMILY MEMBER 16B"/>
    <property type="match status" value="1"/>
</dbReference>
<feature type="domain" description="Kinesin motor" evidence="11">
    <location>
        <begin position="1"/>
        <end position="346"/>
    </location>
</feature>
<keyword evidence="5 9" id="KW-0067">ATP-binding</keyword>
<dbReference type="PROSITE" id="PS00411">
    <property type="entry name" value="KINESIN_MOTOR_1"/>
    <property type="match status" value="1"/>
</dbReference>
<dbReference type="Pfam" id="PF00225">
    <property type="entry name" value="Kinesin"/>
    <property type="match status" value="1"/>
</dbReference>
<evidence type="ECO:0000259" key="11">
    <source>
        <dbReference type="PROSITE" id="PS50067"/>
    </source>
</evidence>
<keyword evidence="3" id="KW-0597">Phosphoprotein</keyword>
<dbReference type="CDD" id="cd01365">
    <property type="entry name" value="KISc_KIF1A_KIF1B"/>
    <property type="match status" value="1"/>
</dbReference>
<dbReference type="InterPro" id="IPR027417">
    <property type="entry name" value="P-loop_NTPase"/>
</dbReference>
<feature type="compositionally biased region" description="Basic and acidic residues" evidence="10">
    <location>
        <begin position="922"/>
        <end position="940"/>
    </location>
</feature>
<keyword evidence="7 9" id="KW-0505">Motor protein</keyword>
<evidence type="ECO:0000256" key="2">
    <source>
        <dbReference type="ARBA" id="ARBA00022490"/>
    </source>
</evidence>
<keyword evidence="4 9" id="KW-0547">Nucleotide-binding</keyword>
<dbReference type="PANTHER" id="PTHR47117">
    <property type="entry name" value="STAR-RELATED LIPID TRANSFER PROTEIN 9"/>
    <property type="match status" value="1"/>
</dbReference>
<feature type="compositionally biased region" description="Basic and acidic residues" evidence="10">
    <location>
        <begin position="845"/>
        <end position="869"/>
    </location>
</feature>
<dbReference type="InterPro" id="IPR036961">
    <property type="entry name" value="Kinesin_motor_dom_sf"/>
</dbReference>
<evidence type="ECO:0000256" key="5">
    <source>
        <dbReference type="ARBA" id="ARBA00022840"/>
    </source>
</evidence>
<feature type="compositionally biased region" description="Basic and acidic residues" evidence="10">
    <location>
        <begin position="886"/>
        <end position="904"/>
    </location>
</feature>
<dbReference type="Proteomes" id="UP001046870">
    <property type="component" value="Chromosome 16"/>
</dbReference>
<keyword evidence="13" id="KW-1185">Reference proteome</keyword>
<dbReference type="EMBL" id="JAFDVH010000016">
    <property type="protein sequence ID" value="KAG7462869.1"/>
    <property type="molecule type" value="Genomic_DNA"/>
</dbReference>
<dbReference type="FunFam" id="3.40.850.10:FF:000021">
    <property type="entry name" value="kinesin-like protein KIF16B isoform X1"/>
    <property type="match status" value="1"/>
</dbReference>
<evidence type="ECO:0000313" key="12">
    <source>
        <dbReference type="EMBL" id="KAG7462869.1"/>
    </source>
</evidence>
<feature type="binding site" evidence="9">
    <location>
        <begin position="90"/>
        <end position="97"/>
    </location>
    <ligand>
        <name>ATP</name>
        <dbReference type="ChEBI" id="CHEBI:30616"/>
    </ligand>
</feature>
<evidence type="ECO:0000256" key="10">
    <source>
        <dbReference type="SAM" id="MobiDB-lite"/>
    </source>
</evidence>
<accession>A0A9D3T5R2</accession>
<evidence type="ECO:0000313" key="13">
    <source>
        <dbReference type="Proteomes" id="UP001046870"/>
    </source>
</evidence>
<feature type="compositionally biased region" description="Basic and acidic residues" evidence="10">
    <location>
        <begin position="606"/>
        <end position="623"/>
    </location>
</feature>
<comment type="similarity">
    <text evidence="9">Belongs to the TRAFAC class myosin-kinesin ATPase superfamily. Kinesin family.</text>
</comment>
<keyword evidence="8" id="KW-0206">Cytoskeleton</keyword>
<dbReference type="OrthoDB" id="3176171at2759"/>
<keyword evidence="2" id="KW-0963">Cytoplasm</keyword>
<sequence>MNSREKDLSAKFIIHVDGKKTSITNTKILESTSGAPERGKTKMFTYDFCYDSADARSPSFVSQEKVFEDLGSEVLKAAFEGYNACVFAYGQTGSGKSYTMMGNPGDSGLTPRICDGLFSRIAGMKQWDKASFHTEVSYLEIYNEHVRDLLRRKSAKTFNMRVREHPKTGPYVEGLTKHLVQSYSDVEQLMKVGNSNRTTASTGMNDVSSRSHAIFTISFTQAKFDAEMPCETVSKIHLVDLAGSERADATGSTGVRLKEGGSINQALVTLGNVISALAALSQNGGISHAKKKQVFVPYRDSVLTWLLKDSLGGNSKTIMIATISPADVNYGKTLSTLRYANRAKNIINKPTINEDSNVKAIRELRAEIARLKALLAQSSQSTALDSPTTLSMEEKLQQNEARVIDLTKEWTNKWNESQNILKEEALALRKEGIGVVLDSEIPHLVGIDDDVLSAGIILYHLKEGRTHVGSDDSTNQQDMVLHGPGLEKEHCVFENLNGTVTLVPLPGAWCSVNGVKVTEPTRLNQGAIILIGRSNMFRFNHPKEAAELREKRKSGLLSSSLPDLSYSCQGLTAMMLYSTGQRITEVEEKQLRVKAEPECVRQEVESRCEEEQQVHPRFRKQEGPTRCSQDTLPTSAEREDRRLLPSPSSTEPQQLQETQEQGEAGCKGKVVQESQGREAVGRLQSRHEALLHGSSVEQETAGHRHKLSTRNLDLGEAGLPICLEAQHRTLEEDRERISAYSEEEVQRQLEELNVCRCDQNTGFFLSSETFKEDEKSQNGVEPWKRKNKTNLPVPVLQPSFLCPPGLETATLRGGGRGQSSEEPAGTSCLNERLWLGVRGDTNDQGEGHIAKEREIRTSPSTEKERDLSPHKSSGCGTPVEWQEGGEACRKSSEGAEDRPGDQAWERLPVLPAGDGSTSEPFRAGERRANESRGVLADDRRDHHRSRRGPGGTSLDDVSRHWLAHPQIERGDADRAALLKASTLHSLSLHSQSQSDQPTGRVHLRGQFGPAVISKVSIGGGSGRGQKSISEREVVSQDLGAEENYSLGNMTGRLSWMFKDASRLLQSTQRVMQQVREVDLQSVSSWYQQMYSVVKELPFVQRVQLEVTLTPDVRQSGVHLADSPRIHLYGISESGAELPEQGTAGELGSPKSSVTVCKNEDLQVYCQRLVDFSQCLLELQSLPLHNLLACLHHLIPGDVISSQQILGIYWLSLATCKHPTPQPGLLLLFDCILFAVTSDPDVRNSRQSLAVLYQLPLVQIKDIHIGFAGQNIRLMSSTEDTILVAYTHSKHLTQELCRALLKVLCPATEEDRTRDHPLIRGDLMQLSLDWRSHIPNLILEEGLRVSCQFKKVLADLVYLLHGNMIKDKPSLGDVRLLLYTSVSASVSVNVTPHPCPARLSQFLLTDTHVGLLRQDALFHPAPRSLATVPRRAHFEGISLRSRSDVRCVLAADRDAPTKLDIVFARAACGSHPGHPAQRGSGMALVPSPSGRNSFPQPEVWKLTFGSAVEAAFLINNLSNV</sequence>
<dbReference type="InterPro" id="IPR001752">
    <property type="entry name" value="Kinesin_motor_dom"/>
</dbReference>
<keyword evidence="6" id="KW-0175">Coiled coil</keyword>
<dbReference type="FunFam" id="2.60.200.20:FF:000005">
    <property type="entry name" value="Kinesin family member 16B"/>
    <property type="match status" value="1"/>
</dbReference>
<dbReference type="GO" id="GO:0007018">
    <property type="term" value="P:microtubule-based movement"/>
    <property type="evidence" value="ECO:0007669"/>
    <property type="project" value="InterPro"/>
</dbReference>
<evidence type="ECO:0000256" key="7">
    <source>
        <dbReference type="ARBA" id="ARBA00023175"/>
    </source>
</evidence>
<organism evidence="12 13">
    <name type="scientific">Megalops atlanticus</name>
    <name type="common">Tarpon</name>
    <name type="synonym">Clupea gigantea</name>
    <dbReference type="NCBI Taxonomy" id="7932"/>
    <lineage>
        <taxon>Eukaryota</taxon>
        <taxon>Metazoa</taxon>
        <taxon>Chordata</taxon>
        <taxon>Craniata</taxon>
        <taxon>Vertebrata</taxon>
        <taxon>Euteleostomi</taxon>
        <taxon>Actinopterygii</taxon>
        <taxon>Neopterygii</taxon>
        <taxon>Teleostei</taxon>
        <taxon>Elopiformes</taxon>
        <taxon>Megalopidae</taxon>
        <taxon>Megalops</taxon>
    </lineage>
</organism>
<feature type="compositionally biased region" description="Low complexity" evidence="10">
    <location>
        <begin position="651"/>
        <end position="663"/>
    </location>
</feature>
<reference evidence="12" key="1">
    <citation type="submission" date="2021-01" db="EMBL/GenBank/DDBJ databases">
        <authorList>
            <person name="Zahm M."/>
            <person name="Roques C."/>
            <person name="Cabau C."/>
            <person name="Klopp C."/>
            <person name="Donnadieu C."/>
            <person name="Jouanno E."/>
            <person name="Lampietro C."/>
            <person name="Louis A."/>
            <person name="Herpin A."/>
            <person name="Echchiki A."/>
            <person name="Berthelot C."/>
            <person name="Parey E."/>
            <person name="Roest-Crollius H."/>
            <person name="Braasch I."/>
            <person name="Postlethwait J."/>
            <person name="Bobe J."/>
            <person name="Montfort J."/>
            <person name="Bouchez O."/>
            <person name="Begum T."/>
            <person name="Mejri S."/>
            <person name="Adams A."/>
            <person name="Chen W.-J."/>
            <person name="Guiguen Y."/>
        </authorList>
    </citation>
    <scope>NUCLEOTIDE SEQUENCE</scope>
    <source>
        <strain evidence="12">YG-15Mar2019-1</strain>
        <tissue evidence="12">Brain</tissue>
    </source>
</reference>
<proteinExistence type="inferred from homology"/>
<name>A0A9D3T5R2_MEGAT</name>
<dbReference type="InterPro" id="IPR008984">
    <property type="entry name" value="SMAD_FHA_dom_sf"/>
</dbReference>
<dbReference type="GO" id="GO:0003777">
    <property type="term" value="F:microtubule motor activity"/>
    <property type="evidence" value="ECO:0007669"/>
    <property type="project" value="InterPro"/>
</dbReference>
<dbReference type="InterPro" id="IPR019821">
    <property type="entry name" value="Kinesin_motor_CS"/>
</dbReference>
<dbReference type="SUPFAM" id="SSF52540">
    <property type="entry name" value="P-loop containing nucleoside triphosphate hydrolases"/>
    <property type="match status" value="1"/>
</dbReference>
<dbReference type="InterPro" id="IPR000253">
    <property type="entry name" value="FHA_dom"/>
</dbReference>
<evidence type="ECO:0000256" key="6">
    <source>
        <dbReference type="ARBA" id="ARBA00023054"/>
    </source>
</evidence>
<comment type="subcellular location">
    <subcellularLocation>
        <location evidence="1">Cytoplasm</location>
        <location evidence="1">Cytoskeleton</location>
    </subcellularLocation>
</comment>
<dbReference type="PROSITE" id="PS50067">
    <property type="entry name" value="KINESIN_MOTOR_2"/>
    <property type="match status" value="1"/>
</dbReference>
<evidence type="ECO:0000256" key="3">
    <source>
        <dbReference type="ARBA" id="ARBA00022553"/>
    </source>
</evidence>
<dbReference type="GO" id="GO:0005524">
    <property type="term" value="F:ATP binding"/>
    <property type="evidence" value="ECO:0007669"/>
    <property type="project" value="UniProtKB-UniRule"/>
</dbReference>
<dbReference type="GO" id="GO:0005737">
    <property type="term" value="C:cytoplasm"/>
    <property type="evidence" value="ECO:0007669"/>
    <property type="project" value="UniProtKB-ARBA"/>
</dbReference>
<evidence type="ECO:0000256" key="1">
    <source>
        <dbReference type="ARBA" id="ARBA00004245"/>
    </source>
</evidence>
<dbReference type="GO" id="GO:0005856">
    <property type="term" value="C:cytoskeleton"/>
    <property type="evidence" value="ECO:0007669"/>
    <property type="project" value="UniProtKB-SubCell"/>
</dbReference>
<evidence type="ECO:0000256" key="8">
    <source>
        <dbReference type="ARBA" id="ARBA00023212"/>
    </source>
</evidence>
<dbReference type="Gene3D" id="3.40.850.10">
    <property type="entry name" value="Kinesin motor domain"/>
    <property type="match status" value="1"/>
</dbReference>
<dbReference type="Pfam" id="PF00498">
    <property type="entry name" value="FHA"/>
    <property type="match status" value="1"/>
</dbReference>
<dbReference type="Gene3D" id="2.60.200.20">
    <property type="match status" value="1"/>
</dbReference>
<protein>
    <recommendedName>
        <fullName evidence="11">Kinesin motor domain-containing protein</fullName>
    </recommendedName>
</protein>
<gene>
    <name evidence="12" type="ORF">MATL_G00189270</name>
</gene>
<evidence type="ECO:0000256" key="9">
    <source>
        <dbReference type="PROSITE-ProRule" id="PRU00283"/>
    </source>
</evidence>
<dbReference type="SMART" id="SM00129">
    <property type="entry name" value="KISc"/>
    <property type="match status" value="1"/>
</dbReference>
<dbReference type="PRINTS" id="PR00380">
    <property type="entry name" value="KINESINHEAVY"/>
</dbReference>